<name>A0AA36LQG1_YERMO</name>
<accession>A0AA36LQG1</accession>
<evidence type="ECO:0000313" key="1">
    <source>
        <dbReference type="EMBL" id="CNI73996.1"/>
    </source>
</evidence>
<dbReference type="Proteomes" id="UP000712947">
    <property type="component" value="Unassembled WGS sequence"/>
</dbReference>
<organism evidence="1 3">
    <name type="scientific">Yersinia mollaretii</name>
    <dbReference type="NCBI Taxonomy" id="33060"/>
    <lineage>
        <taxon>Bacteria</taxon>
        <taxon>Pseudomonadati</taxon>
        <taxon>Pseudomonadota</taxon>
        <taxon>Gammaproteobacteria</taxon>
        <taxon>Enterobacterales</taxon>
        <taxon>Yersiniaceae</taxon>
        <taxon>Yersinia</taxon>
    </lineage>
</organism>
<reference evidence="2" key="2">
    <citation type="submission" date="2020-03" db="EMBL/GenBank/DDBJ databases">
        <authorList>
            <person name="Kislichkina A."/>
            <person name="Dentovskaya S."/>
            <person name="Shaikhutdinov R."/>
            <person name="Ivanov S."/>
            <person name="Sizova A."/>
            <person name="Solomentsev V."/>
            <person name="Bogun A."/>
        </authorList>
    </citation>
    <scope>NUCLEOTIDE SEQUENCE</scope>
    <source>
        <strain evidence="2">SCPM-O-B-7610</strain>
    </source>
</reference>
<dbReference type="Proteomes" id="UP000040841">
    <property type="component" value="Unassembled WGS sequence"/>
</dbReference>
<proteinExistence type="predicted"/>
<comment type="caution">
    <text evidence="1">The sequence shown here is derived from an EMBL/GenBank/DDBJ whole genome shotgun (WGS) entry which is preliminary data.</text>
</comment>
<evidence type="ECO:0000313" key="3">
    <source>
        <dbReference type="Proteomes" id="UP000040841"/>
    </source>
</evidence>
<dbReference type="AlphaFoldDB" id="A0AA36LQG1"/>
<dbReference type="RefSeq" id="WP_049612766.1">
    <property type="nucleotide sequence ID" value="NZ_CABHYE010000003.1"/>
</dbReference>
<gene>
    <name evidence="1" type="ORF">ERS008502_04135</name>
    <name evidence="2" type="ORF">HB991_17510</name>
</gene>
<protein>
    <submittedName>
        <fullName evidence="1">Uncharacterized protein</fullName>
    </submittedName>
</protein>
<reference evidence="1 3" key="1">
    <citation type="submission" date="2015-03" db="EMBL/GenBank/DDBJ databases">
        <authorList>
            <consortium name="Pathogen Informatics"/>
            <person name="Murphy D."/>
        </authorList>
    </citation>
    <scope>NUCLEOTIDE SEQUENCE [LARGE SCALE GENOMIC DNA]</scope>
    <source>
        <strain evidence="1 3">FE82747</strain>
    </source>
</reference>
<dbReference type="EMBL" id="JAASAI010000022">
    <property type="protein sequence ID" value="NIL24299.1"/>
    <property type="molecule type" value="Genomic_DNA"/>
</dbReference>
<evidence type="ECO:0000313" key="2">
    <source>
        <dbReference type="EMBL" id="NIL24299.1"/>
    </source>
</evidence>
<dbReference type="EMBL" id="CQBM01000019">
    <property type="protein sequence ID" value="CNI73996.1"/>
    <property type="molecule type" value="Genomic_DNA"/>
</dbReference>
<sequence length="81" mass="9098">MKDHPNKHIQAAIGYALSKGWKFRSSNGHAFGRLYCGISEHNQHQMSIWSTPKNAENHGKQIYRKVNTCSPTDEESLSQGG</sequence>